<dbReference type="EC" id="6.3.4.2" evidence="9"/>
<dbReference type="GO" id="GO:0005737">
    <property type="term" value="C:cytoplasm"/>
    <property type="evidence" value="ECO:0007669"/>
    <property type="project" value="TreeGrafter"/>
</dbReference>
<dbReference type="AlphaFoldDB" id="A0A7R9M438"/>
<dbReference type="SUPFAM" id="SSF52317">
    <property type="entry name" value="Class I glutamine amidotransferase-like"/>
    <property type="match status" value="1"/>
</dbReference>
<dbReference type="SUPFAM" id="SSF52540">
    <property type="entry name" value="P-loop containing nucleoside triphosphate hydrolases"/>
    <property type="match status" value="1"/>
</dbReference>
<dbReference type="OrthoDB" id="1739076at2759"/>
<dbReference type="InterPro" id="IPR029062">
    <property type="entry name" value="Class_I_gatase-like"/>
</dbReference>
<dbReference type="InterPro" id="IPR004468">
    <property type="entry name" value="CTP_synthase"/>
</dbReference>
<evidence type="ECO:0000256" key="2">
    <source>
        <dbReference type="ARBA" id="ARBA00007533"/>
    </source>
</evidence>
<keyword evidence="3 9" id="KW-0436">Ligase</keyword>
<evidence type="ECO:0000259" key="11">
    <source>
        <dbReference type="Pfam" id="PF06418"/>
    </source>
</evidence>
<evidence type="ECO:0000256" key="6">
    <source>
        <dbReference type="ARBA" id="ARBA00022962"/>
    </source>
</evidence>
<dbReference type="FunFam" id="3.40.50.880:FF:000069">
    <property type="entry name" value="CTP synthase"/>
    <property type="match status" value="1"/>
</dbReference>
<evidence type="ECO:0000256" key="5">
    <source>
        <dbReference type="ARBA" id="ARBA00022840"/>
    </source>
</evidence>
<dbReference type="NCBIfam" id="NF003792">
    <property type="entry name" value="PRK05380.1"/>
    <property type="match status" value="1"/>
</dbReference>
<dbReference type="UniPathway" id="UPA00159">
    <property type="reaction ID" value="UER00277"/>
</dbReference>
<dbReference type="GO" id="GO:0044210">
    <property type="term" value="P:'de novo' CTP biosynthetic process"/>
    <property type="evidence" value="ECO:0007669"/>
    <property type="project" value="UniProtKB-UniRule"/>
</dbReference>
<evidence type="ECO:0000256" key="1">
    <source>
        <dbReference type="ARBA" id="ARBA00005171"/>
    </source>
</evidence>
<keyword evidence="4 9" id="KW-0547">Nucleotide-binding</keyword>
<gene>
    <name evidence="12" type="ORF">ONB1V03_LOCUS8671</name>
</gene>
<comment type="function">
    <text evidence="9">Catalyzes the ATP-dependent amination of UTP to CTP with either L-glutamine or ammonia as the source of nitrogen.</text>
</comment>
<dbReference type="GO" id="GO:0005524">
    <property type="term" value="F:ATP binding"/>
    <property type="evidence" value="ECO:0007669"/>
    <property type="project" value="UniProtKB-KW"/>
</dbReference>
<protein>
    <recommendedName>
        <fullName evidence="9">CTP synthase</fullName>
        <ecNumber evidence="9">6.3.4.2</ecNumber>
    </recommendedName>
    <alternativeName>
        <fullName evidence="9">UTP--ammonia ligase</fullName>
    </alternativeName>
</protein>
<dbReference type="InterPro" id="IPR033828">
    <property type="entry name" value="GATase1_CTP_Synthase"/>
</dbReference>
<comment type="catalytic activity">
    <reaction evidence="8 9">
        <text>UTP + L-glutamine + ATP + H2O = CTP + L-glutamate + ADP + phosphate + 2 H(+)</text>
        <dbReference type="Rhea" id="RHEA:26426"/>
        <dbReference type="ChEBI" id="CHEBI:15377"/>
        <dbReference type="ChEBI" id="CHEBI:15378"/>
        <dbReference type="ChEBI" id="CHEBI:29985"/>
        <dbReference type="ChEBI" id="CHEBI:30616"/>
        <dbReference type="ChEBI" id="CHEBI:37563"/>
        <dbReference type="ChEBI" id="CHEBI:43474"/>
        <dbReference type="ChEBI" id="CHEBI:46398"/>
        <dbReference type="ChEBI" id="CHEBI:58359"/>
        <dbReference type="ChEBI" id="CHEBI:456216"/>
        <dbReference type="EC" id="6.3.4.2"/>
    </reaction>
</comment>
<dbReference type="GO" id="GO:0019856">
    <property type="term" value="P:pyrimidine nucleobase biosynthetic process"/>
    <property type="evidence" value="ECO:0007669"/>
    <property type="project" value="TreeGrafter"/>
</dbReference>
<evidence type="ECO:0000256" key="7">
    <source>
        <dbReference type="ARBA" id="ARBA00022975"/>
    </source>
</evidence>
<name>A0A7R9M438_9ACAR</name>
<dbReference type="GO" id="GO:0097268">
    <property type="term" value="C:cytoophidium"/>
    <property type="evidence" value="ECO:0007669"/>
    <property type="project" value="TreeGrafter"/>
</dbReference>
<dbReference type="InterPro" id="IPR017456">
    <property type="entry name" value="CTP_synthase_N"/>
</dbReference>
<dbReference type="EMBL" id="CAJPVJ010005058">
    <property type="protein sequence ID" value="CAG2169188.1"/>
    <property type="molecule type" value="Genomic_DNA"/>
</dbReference>
<dbReference type="Pfam" id="PF00117">
    <property type="entry name" value="GATase"/>
    <property type="match status" value="1"/>
</dbReference>
<reference evidence="12" key="1">
    <citation type="submission" date="2020-11" db="EMBL/GenBank/DDBJ databases">
        <authorList>
            <person name="Tran Van P."/>
        </authorList>
    </citation>
    <scope>NUCLEOTIDE SEQUENCE</scope>
</reference>
<evidence type="ECO:0000256" key="4">
    <source>
        <dbReference type="ARBA" id="ARBA00022741"/>
    </source>
</evidence>
<dbReference type="EMBL" id="OC919883">
    <property type="protein sequence ID" value="CAD7652004.1"/>
    <property type="molecule type" value="Genomic_DNA"/>
</dbReference>
<evidence type="ECO:0000259" key="10">
    <source>
        <dbReference type="Pfam" id="PF00117"/>
    </source>
</evidence>
<sequence>MGGTGGPHTGRLCVIELGGTIGDIEGMPFVEAFRQFARKVGASNFCNVHVSLVPQPKTTGEHKTKPTQVSVRELRGLGLSPDLIICRSENPITSEVKEKISDFCHVDPDQVVCIHDRSSIYRVPLALEEQKLALFFDTRLDLNLDHKMPRPLMRRWRDLADRYDNMTKEVNIALVGKYTKLQDSYASVVKALQHSALHIHHKLNLTCIEAEALELTAKDTDPLNLTCIEAEALELTAKDTDPVKYYEAWQALCKAEGVLVPGGFGDRGIEGKILAIEWARINKKPFLGVCLGMQCAAIEFARHVLHWTDANSTEVDPECPKPVVIDMPEHHGGDLGGTMRVGKRTTIFNVNYPSVLRQLYGNATSLEERHRHRYEVNPEFVSAFNEAGMRFVGQDTEGTRMEVMELVEHPYFVGVQYHPEYLSRPLKPSPPYLGLLLASSGKLQSFLNRGCRLSPRAGSDFESSDEEFSLIKAESLQRERVSDN</sequence>
<keyword evidence="13" id="KW-1185">Reference proteome</keyword>
<dbReference type="CDD" id="cd01746">
    <property type="entry name" value="GATase1_CTP_Synthase"/>
    <property type="match status" value="1"/>
</dbReference>
<evidence type="ECO:0000256" key="9">
    <source>
        <dbReference type="RuleBase" id="RU810713"/>
    </source>
</evidence>
<keyword evidence="5 9" id="KW-0067">ATP-binding</keyword>
<dbReference type="Pfam" id="PF06418">
    <property type="entry name" value="CTP_synth_N"/>
    <property type="match status" value="1"/>
</dbReference>
<dbReference type="PANTHER" id="PTHR11550:SF0">
    <property type="entry name" value="CTP SYNTHASE-RELATED"/>
    <property type="match status" value="1"/>
</dbReference>
<evidence type="ECO:0000256" key="3">
    <source>
        <dbReference type="ARBA" id="ARBA00022598"/>
    </source>
</evidence>
<dbReference type="GO" id="GO:0042802">
    <property type="term" value="F:identical protein binding"/>
    <property type="evidence" value="ECO:0007669"/>
    <property type="project" value="TreeGrafter"/>
</dbReference>
<dbReference type="PROSITE" id="PS51273">
    <property type="entry name" value="GATASE_TYPE_1"/>
    <property type="match status" value="1"/>
</dbReference>
<comment type="pathway">
    <text evidence="1 9">Pyrimidine metabolism; CTP biosynthesis via de novo pathway; CTP from UDP: step 2/2.</text>
</comment>
<dbReference type="NCBIfam" id="TIGR00337">
    <property type="entry name" value="PyrG"/>
    <property type="match status" value="1"/>
</dbReference>
<dbReference type="GO" id="GO:0003883">
    <property type="term" value="F:CTP synthase activity"/>
    <property type="evidence" value="ECO:0007669"/>
    <property type="project" value="UniProtKB-UniRule"/>
</dbReference>
<dbReference type="InterPro" id="IPR017926">
    <property type="entry name" value="GATASE"/>
</dbReference>
<dbReference type="Gene3D" id="3.40.50.300">
    <property type="entry name" value="P-loop containing nucleotide triphosphate hydrolases"/>
    <property type="match status" value="1"/>
</dbReference>
<evidence type="ECO:0000313" key="12">
    <source>
        <dbReference type="EMBL" id="CAD7652004.1"/>
    </source>
</evidence>
<dbReference type="PANTHER" id="PTHR11550">
    <property type="entry name" value="CTP SYNTHASE"/>
    <property type="match status" value="1"/>
</dbReference>
<evidence type="ECO:0000313" key="13">
    <source>
        <dbReference type="Proteomes" id="UP000728032"/>
    </source>
</evidence>
<accession>A0A7R9M438</accession>
<proteinExistence type="inferred from homology"/>
<dbReference type="Gene3D" id="3.40.50.880">
    <property type="match status" value="1"/>
</dbReference>
<feature type="domain" description="Glutamine amidotransferase" evidence="10">
    <location>
        <begin position="181"/>
        <end position="431"/>
    </location>
</feature>
<keyword evidence="6 9" id="KW-0315">Glutamine amidotransferase</keyword>
<comment type="similarity">
    <text evidence="2 9">Belongs to the CTP synthase family.</text>
</comment>
<organism evidence="12">
    <name type="scientific">Oppiella nova</name>
    <dbReference type="NCBI Taxonomy" id="334625"/>
    <lineage>
        <taxon>Eukaryota</taxon>
        <taxon>Metazoa</taxon>
        <taxon>Ecdysozoa</taxon>
        <taxon>Arthropoda</taxon>
        <taxon>Chelicerata</taxon>
        <taxon>Arachnida</taxon>
        <taxon>Acari</taxon>
        <taxon>Acariformes</taxon>
        <taxon>Sarcoptiformes</taxon>
        <taxon>Oribatida</taxon>
        <taxon>Brachypylina</taxon>
        <taxon>Oppioidea</taxon>
        <taxon>Oppiidae</taxon>
        <taxon>Oppiella</taxon>
    </lineage>
</organism>
<dbReference type="Proteomes" id="UP000728032">
    <property type="component" value="Unassembled WGS sequence"/>
</dbReference>
<feature type="domain" description="CTP synthase N-terminal" evidence="11">
    <location>
        <begin position="12"/>
        <end position="141"/>
    </location>
</feature>
<keyword evidence="7 9" id="KW-0665">Pyrimidine biosynthesis</keyword>
<dbReference type="InterPro" id="IPR027417">
    <property type="entry name" value="P-loop_NTPase"/>
</dbReference>
<evidence type="ECO:0000256" key="8">
    <source>
        <dbReference type="ARBA" id="ARBA00047781"/>
    </source>
</evidence>